<evidence type="ECO:0000313" key="7">
    <source>
        <dbReference type="Proteomes" id="UP000054408"/>
    </source>
</evidence>
<dbReference type="GO" id="GO:0006914">
    <property type="term" value="P:autophagy"/>
    <property type="evidence" value="ECO:0007669"/>
    <property type="project" value="UniProtKB-KW"/>
</dbReference>
<evidence type="ECO:0000256" key="3">
    <source>
        <dbReference type="SAM" id="MobiDB-lite"/>
    </source>
</evidence>
<comment type="similarity">
    <text evidence="1">Belongs to the CLEC16A/gop-1 family.</text>
</comment>
<dbReference type="AlphaFoldDB" id="A0A0L0DA52"/>
<dbReference type="InterPro" id="IPR016024">
    <property type="entry name" value="ARM-type_fold"/>
</dbReference>
<dbReference type="GO" id="GO:0007034">
    <property type="term" value="P:vacuolar transport"/>
    <property type="evidence" value="ECO:0007669"/>
    <property type="project" value="TreeGrafter"/>
</dbReference>
<gene>
    <name evidence="6" type="ORF">AMSG_05210</name>
</gene>
<keyword evidence="7" id="KW-1185">Reference proteome</keyword>
<dbReference type="SUPFAM" id="SSF48371">
    <property type="entry name" value="ARM repeat"/>
    <property type="match status" value="1"/>
</dbReference>
<dbReference type="PANTHER" id="PTHR21481:SF0">
    <property type="entry name" value="PROTEIN CLEC16A"/>
    <property type="match status" value="1"/>
</dbReference>
<dbReference type="STRING" id="461836.A0A0L0DA52"/>
<dbReference type="OrthoDB" id="294052at2759"/>
<keyword evidence="2" id="KW-0072">Autophagy</keyword>
<evidence type="ECO:0000259" key="5">
    <source>
        <dbReference type="Pfam" id="PF19439"/>
    </source>
</evidence>
<feature type="compositionally biased region" description="Low complexity" evidence="3">
    <location>
        <begin position="460"/>
        <end position="486"/>
    </location>
</feature>
<dbReference type="Pfam" id="PF19439">
    <property type="entry name" value="CLEC16A_C"/>
    <property type="match status" value="2"/>
</dbReference>
<evidence type="ECO:0000259" key="4">
    <source>
        <dbReference type="Pfam" id="PF09758"/>
    </source>
</evidence>
<dbReference type="EMBL" id="GL349454">
    <property type="protein sequence ID" value="KNC49222.1"/>
    <property type="molecule type" value="Genomic_DNA"/>
</dbReference>
<dbReference type="PANTHER" id="PTHR21481">
    <property type="entry name" value="PROTEIN CLEC16A"/>
    <property type="match status" value="1"/>
</dbReference>
<dbReference type="GO" id="GO:1901096">
    <property type="term" value="P:regulation of autophagosome maturation"/>
    <property type="evidence" value="ECO:0007669"/>
    <property type="project" value="TreeGrafter"/>
</dbReference>
<feature type="domain" description="FPL" evidence="4">
    <location>
        <begin position="52"/>
        <end position="199"/>
    </location>
</feature>
<dbReference type="eggNOG" id="KOG2219">
    <property type="taxonomic scope" value="Eukaryota"/>
</dbReference>
<feature type="domain" description="CLEC16A/TT9 C-terminal" evidence="5">
    <location>
        <begin position="565"/>
        <end position="637"/>
    </location>
</feature>
<accession>A0A0L0DA52</accession>
<dbReference type="GO" id="GO:0016197">
    <property type="term" value="P:endosomal transport"/>
    <property type="evidence" value="ECO:0007669"/>
    <property type="project" value="TreeGrafter"/>
</dbReference>
<feature type="domain" description="CLEC16A/TT9 C-terminal" evidence="5">
    <location>
        <begin position="258"/>
        <end position="341"/>
    </location>
</feature>
<feature type="compositionally biased region" description="Polar residues" evidence="3">
    <location>
        <begin position="404"/>
        <end position="416"/>
    </location>
</feature>
<reference evidence="6 7" key="1">
    <citation type="submission" date="2010-05" db="EMBL/GenBank/DDBJ databases">
        <title>The Genome Sequence of Thecamonas trahens ATCC 50062.</title>
        <authorList>
            <consortium name="The Broad Institute Genome Sequencing Platform"/>
            <person name="Russ C."/>
            <person name="Cuomo C."/>
            <person name="Shea T."/>
            <person name="Young S.K."/>
            <person name="Zeng Q."/>
            <person name="Koehrsen M."/>
            <person name="Haas B."/>
            <person name="Borodovsky M."/>
            <person name="Guigo R."/>
            <person name="Alvarado L."/>
            <person name="Berlin A."/>
            <person name="Bochicchio J."/>
            <person name="Borenstein D."/>
            <person name="Chapman S."/>
            <person name="Chen Z."/>
            <person name="Freedman E."/>
            <person name="Gellesch M."/>
            <person name="Goldberg J."/>
            <person name="Griggs A."/>
            <person name="Gujja S."/>
            <person name="Heilman E."/>
            <person name="Heiman D."/>
            <person name="Hepburn T."/>
            <person name="Howarth C."/>
            <person name="Jen D."/>
            <person name="Larson L."/>
            <person name="Mehta T."/>
            <person name="Park D."/>
            <person name="Pearson M."/>
            <person name="Roberts A."/>
            <person name="Saif S."/>
            <person name="Shenoy N."/>
            <person name="Sisk P."/>
            <person name="Stolte C."/>
            <person name="Sykes S."/>
            <person name="Thomson T."/>
            <person name="Walk T."/>
            <person name="White J."/>
            <person name="Yandava C."/>
            <person name="Burger G."/>
            <person name="Gray M.W."/>
            <person name="Holland P.W.H."/>
            <person name="King N."/>
            <person name="Lang F.B.F."/>
            <person name="Roger A.J."/>
            <person name="Ruiz-Trillo I."/>
            <person name="Lander E."/>
            <person name="Nusbaum C."/>
        </authorList>
    </citation>
    <scope>NUCLEOTIDE SEQUENCE [LARGE SCALE GENOMIC DNA]</scope>
    <source>
        <strain evidence="6 7">ATCC 50062</strain>
    </source>
</reference>
<dbReference type="InterPro" id="IPR019155">
    <property type="entry name" value="CLEC16A/TT9_N"/>
</dbReference>
<sequence>MFHNTMLSRISGLFRTKPRDRFSVDMVMFYGEELAATPVVTDKTAEGVVEILRAVAELVIWGDQNDGAIFDAFMEVGMLDALFRILKQNPPHVVVVQGLQTLSILLSQITAQTSIYFILSNNRINNIITHAFDSSNEEILAYYVTFLKTLALKLDNTTIQFFFNVEERTFPLYTEAIRYYNHSESMIAAAVRTLTLQVFRIPNAALRTFLVSPPVAPYFPALITTLATHAHRLQAAVTAASSDPASGPVRVRAALDALLDHLFYIHDIYALGLAGINSVLTTSLLNDLVRPVLVASVTRSSSELSSELALFLLAQLFHTLDDPLLIRALTSALLTEDVAVRQALVAALNLNVGTDELALPALACLYAVVSNDAVRSRDLAAAGLARARPLSLTSLASLEDRESTSWGNSSQFSSCDSEIAEAEPSDSLATDLSASAATDASTVEPAPPAEHNEPAPLPAPSLSLLSLPSSSPAASPAASATDSPSAHDATRYDTPSLDTPFPDALLVTKLLLLAHHPTRSRLATMHLTTALLSLLLGSSLPAHPALRTLFDIAYVLVVERLRSAFFELPLNLFTAMFEDEYLAAQRPPRLDHALADPSLLLPVARTSLSGLDLAKRLPSGELEDVTRALQTFFIFRNAKATLLPLTLASPAGLPWIDAPPPLAVGDSIALQSLQSPPMPCTGSRDADTPDAANVPRMLVIAPPAAPHLFVLVERPAPDAGDATVVLVGHLAGLAVTTDATDMSVIHGLVQPPSPLLRTRKWSFWAAFPSMSDALTAKSELERGRAAADAARLTAIANHMGVAPSSLTHAL</sequence>
<evidence type="ECO:0000313" key="6">
    <source>
        <dbReference type="EMBL" id="KNC49222.1"/>
    </source>
</evidence>
<dbReference type="RefSeq" id="XP_013757941.1">
    <property type="nucleotide sequence ID" value="XM_013902487.1"/>
</dbReference>
<dbReference type="InterPro" id="IPR039272">
    <property type="entry name" value="CLEC16A/TT9"/>
</dbReference>
<proteinExistence type="inferred from homology"/>
<dbReference type="Pfam" id="PF09758">
    <property type="entry name" value="FPL"/>
    <property type="match status" value="1"/>
</dbReference>
<dbReference type="GO" id="GO:0005770">
    <property type="term" value="C:late endosome"/>
    <property type="evidence" value="ECO:0007669"/>
    <property type="project" value="TreeGrafter"/>
</dbReference>
<evidence type="ECO:0000256" key="2">
    <source>
        <dbReference type="ARBA" id="ARBA00023006"/>
    </source>
</evidence>
<dbReference type="InterPro" id="IPR045820">
    <property type="entry name" value="CLEC16A/TT9_C"/>
</dbReference>
<protein>
    <submittedName>
        <fullName evidence="6">Uncharacterized protein</fullName>
    </submittedName>
</protein>
<dbReference type="GeneID" id="25564664"/>
<feature type="region of interest" description="Disordered" evidence="3">
    <location>
        <begin position="404"/>
        <end position="495"/>
    </location>
</feature>
<dbReference type="Proteomes" id="UP000054408">
    <property type="component" value="Unassembled WGS sequence"/>
</dbReference>
<feature type="compositionally biased region" description="Low complexity" evidence="3">
    <location>
        <begin position="425"/>
        <end position="444"/>
    </location>
</feature>
<organism evidence="6 7">
    <name type="scientific">Thecamonas trahens ATCC 50062</name>
    <dbReference type="NCBI Taxonomy" id="461836"/>
    <lineage>
        <taxon>Eukaryota</taxon>
        <taxon>Apusozoa</taxon>
        <taxon>Apusomonadida</taxon>
        <taxon>Apusomonadidae</taxon>
        <taxon>Thecamonas</taxon>
    </lineage>
</organism>
<name>A0A0L0DA52_THETB</name>
<evidence type="ECO:0000256" key="1">
    <source>
        <dbReference type="ARBA" id="ARBA00006441"/>
    </source>
</evidence>
<dbReference type="GO" id="GO:0005794">
    <property type="term" value="C:Golgi apparatus"/>
    <property type="evidence" value="ECO:0007669"/>
    <property type="project" value="TreeGrafter"/>
</dbReference>